<name>A0ABT0RME6_9SPHN</name>
<protein>
    <submittedName>
        <fullName evidence="2">Complex I NDUFA9 subunit family protein</fullName>
    </submittedName>
</protein>
<dbReference type="InterPro" id="IPR001509">
    <property type="entry name" value="Epimerase_deHydtase"/>
</dbReference>
<keyword evidence="3" id="KW-1185">Reference proteome</keyword>
<dbReference type="Gene3D" id="3.40.50.720">
    <property type="entry name" value="NAD(P)-binding Rossmann-like Domain"/>
    <property type="match status" value="1"/>
</dbReference>
<dbReference type="PANTHER" id="PTHR12126:SF11">
    <property type="entry name" value="NADH DEHYDROGENASE [UBIQUINONE] 1 ALPHA SUBCOMPLEX SUBUNIT 9, MITOCHONDRIAL"/>
    <property type="match status" value="1"/>
</dbReference>
<dbReference type="InterPro" id="IPR036291">
    <property type="entry name" value="NAD(P)-bd_dom_sf"/>
</dbReference>
<dbReference type="EMBL" id="JAMGBD010000001">
    <property type="protein sequence ID" value="MCL6683459.1"/>
    <property type="molecule type" value="Genomic_DNA"/>
</dbReference>
<evidence type="ECO:0000313" key="3">
    <source>
        <dbReference type="Proteomes" id="UP001165363"/>
    </source>
</evidence>
<evidence type="ECO:0000313" key="2">
    <source>
        <dbReference type="EMBL" id="MCL6683459.1"/>
    </source>
</evidence>
<dbReference type="Proteomes" id="UP001165363">
    <property type="component" value="Unassembled WGS sequence"/>
</dbReference>
<gene>
    <name evidence="2" type="ORF">LZ536_06025</name>
</gene>
<dbReference type="InterPro" id="IPR051207">
    <property type="entry name" value="ComplexI_NDUFA9_subunit"/>
</dbReference>
<proteinExistence type="predicted"/>
<dbReference type="RefSeq" id="WP_249847383.1">
    <property type="nucleotide sequence ID" value="NZ_JAMGBD010000001.1"/>
</dbReference>
<reference evidence="2" key="1">
    <citation type="submission" date="2022-05" db="EMBL/GenBank/DDBJ databases">
        <authorList>
            <person name="Jo J.-H."/>
            <person name="Im W.-T."/>
        </authorList>
    </citation>
    <scope>NUCLEOTIDE SEQUENCE</scope>
    <source>
        <strain evidence="2">SE158</strain>
    </source>
</reference>
<dbReference type="CDD" id="cd05271">
    <property type="entry name" value="NDUFA9_like_SDR_a"/>
    <property type="match status" value="1"/>
</dbReference>
<accession>A0ABT0RME6</accession>
<evidence type="ECO:0000259" key="1">
    <source>
        <dbReference type="Pfam" id="PF01370"/>
    </source>
</evidence>
<comment type="caution">
    <text evidence="2">The sequence shown here is derived from an EMBL/GenBank/DDBJ whole genome shotgun (WGS) entry which is preliminary data.</text>
</comment>
<sequence length="316" mass="33696">MYDKRNGLVTVFGGGGFIGRYVCEQLFKTGVRVRVAERHPRRAYFLQPLAAVGQLDLMQADITRRDSVARAVDGADAVINLVGTLKGDFEALQADGAGIVAEEAKKAGAGALVHVSAIGADPESPSRYGASKGHGEAKVRSAFRNATVIRPSLVFGPEDQLTNRFATLMSRLPVYPVIAPRTRFQPVYVRDLAKAIAASALDPTAHAGKTYEIGGPEVLTMRQLSEEIASIAELSPSMVDMPNLAANGLSYLGFLPGAPLTRDQWLMLQTDNITGKKSAGLSAFGIEPTPMTAAAPEWLARFREGGRFAARNQAAA</sequence>
<organism evidence="2 3">
    <name type="scientific">Sphingomonas alba</name>
    <dbReference type="NCBI Taxonomy" id="2908208"/>
    <lineage>
        <taxon>Bacteria</taxon>
        <taxon>Pseudomonadati</taxon>
        <taxon>Pseudomonadota</taxon>
        <taxon>Alphaproteobacteria</taxon>
        <taxon>Sphingomonadales</taxon>
        <taxon>Sphingomonadaceae</taxon>
        <taxon>Sphingomonas</taxon>
    </lineage>
</organism>
<dbReference type="PANTHER" id="PTHR12126">
    <property type="entry name" value="NADH-UBIQUINONE OXIDOREDUCTASE 39 KDA SUBUNIT-RELATED"/>
    <property type="match status" value="1"/>
</dbReference>
<feature type="domain" description="NAD-dependent epimerase/dehydratase" evidence="1">
    <location>
        <begin position="9"/>
        <end position="214"/>
    </location>
</feature>
<dbReference type="Pfam" id="PF01370">
    <property type="entry name" value="Epimerase"/>
    <property type="match status" value="1"/>
</dbReference>
<dbReference type="SUPFAM" id="SSF51735">
    <property type="entry name" value="NAD(P)-binding Rossmann-fold domains"/>
    <property type="match status" value="1"/>
</dbReference>